<evidence type="ECO:0000256" key="3">
    <source>
        <dbReference type="ARBA" id="ARBA00022801"/>
    </source>
</evidence>
<dbReference type="InParanoid" id="F0XMB0"/>
<dbReference type="PANTHER" id="PTHR45865:SF1">
    <property type="entry name" value="E3 UBIQUITIN-PROTEIN LIGASE SHPRH"/>
    <property type="match status" value="1"/>
</dbReference>
<dbReference type="GO" id="GO:0006974">
    <property type="term" value="P:DNA damage response"/>
    <property type="evidence" value="ECO:0007669"/>
    <property type="project" value="TreeGrafter"/>
</dbReference>
<sequence length="935" mass="105126">MRHTKLVVGDELFIPPQKRYVITMPFTAVEEQHYQSLFRQLAELCGLDTHGAPLRPDWDPNDSAVLEAMRSALNRLRKTALHPEIGDQNRRALGHRAGPIRTLADVLDTMIEQSESSLRVDRRAILTHKLKRGQMLENSPRVQLALKLWQDVLKESKALVQAAREKLISELEKAKEAGVNEPDGKPHNGRYDDDSESDENDADDQDKAAGGRVGDAQRELRYALEIQHRAEFFCANAYFQIKSNETMTALDSDEFRRLGRLETEGYERAKRVRQEILQENRGKARRKMEELSGKAASQSFTVIPECVFAKPGGIEGRRIAEELEEFGGLLNDQANQIDSWREAVIQLLLKDLVDEDDEIEITGDEYENSTKVQDEIQAYLTILKAAISDRHVALTGIAPSELAKYEEQVAYRLAENNDGPAPKLMMRLFKERQAVVPDLQGKQSPWSLRAALVSLRERLAKLRIHANSDNRRAQVEQASIMEQLKSTQEQQTEQTKAVAMLEKEAKKVRSALNTRIAFYRQLQIVSDMVALYEGARDDEAITAAVQEEENLGNALATAEAKHRYLVHLKETNAKDEHRLCVICQSTFVVGVLTVCGHQFCKECMTAWFQAHHNCPMCKRKLSLANLHNIVLKPQALKVVSESAAEGDHGDHGDNSSGSSRGDVGEQFGRQTGRSKKTGIYSNFSADQLDMDLPGPSFTTKVDTLIRHLLWLRSSDPGTKAIVFSQFPEFLVILAQAFTHYHIGFSRFSDCDGIAKFKEDPSIECFLLHARAHSSGLNLVNANHVILCEPLVNTALELQAIARVHRIGQENETTVWLYIVDGTVEESIYNLSVQRRMEHMGRNLRGKSAESTPELLDRNLELANSLEMQQAQLSKLMSKNKMAGEEVAKADLWNCLFGSSARRSAAATEAADEEQLQNNALVRRHLLASVAEERQE</sequence>
<keyword evidence="1" id="KW-0479">Metal-binding</keyword>
<dbReference type="GO" id="GO:0004386">
    <property type="term" value="F:helicase activity"/>
    <property type="evidence" value="ECO:0007669"/>
    <property type="project" value="UniProtKB-KW"/>
</dbReference>
<dbReference type="Pfam" id="PF26021">
    <property type="entry name" value="Ferritin_C144_05"/>
    <property type="match status" value="1"/>
</dbReference>
<dbReference type="SUPFAM" id="SSF57850">
    <property type="entry name" value="RING/U-box"/>
    <property type="match status" value="1"/>
</dbReference>
<dbReference type="PROSITE" id="PS51194">
    <property type="entry name" value="HELICASE_CTER"/>
    <property type="match status" value="1"/>
</dbReference>
<feature type="region of interest" description="Disordered" evidence="7">
    <location>
        <begin position="174"/>
        <end position="214"/>
    </location>
</feature>
<organism evidence="11">
    <name type="scientific">Grosmannia clavigera (strain kw1407 / UAMH 11150)</name>
    <name type="common">Blue stain fungus</name>
    <name type="synonym">Graphiocladiella clavigera</name>
    <dbReference type="NCBI Taxonomy" id="655863"/>
    <lineage>
        <taxon>Eukaryota</taxon>
        <taxon>Fungi</taxon>
        <taxon>Dikarya</taxon>
        <taxon>Ascomycota</taxon>
        <taxon>Pezizomycotina</taxon>
        <taxon>Sordariomycetes</taxon>
        <taxon>Sordariomycetidae</taxon>
        <taxon>Ophiostomatales</taxon>
        <taxon>Ophiostomataceae</taxon>
        <taxon>Leptographium</taxon>
    </lineage>
</organism>
<dbReference type="Gene3D" id="3.30.40.10">
    <property type="entry name" value="Zinc/RING finger domain, C3HC4 (zinc finger)"/>
    <property type="match status" value="1"/>
</dbReference>
<keyword evidence="10" id="KW-0347">Helicase</keyword>
<evidence type="ECO:0000256" key="5">
    <source>
        <dbReference type="PROSITE-ProRule" id="PRU00175"/>
    </source>
</evidence>
<dbReference type="InterPro" id="IPR017907">
    <property type="entry name" value="Znf_RING_CS"/>
</dbReference>
<protein>
    <submittedName>
        <fullName evidence="10">Snf2 family helicase</fullName>
    </submittedName>
</protein>
<dbReference type="InterPro" id="IPR001841">
    <property type="entry name" value="Znf_RING"/>
</dbReference>
<dbReference type="Pfam" id="PF13639">
    <property type="entry name" value="zf-RING_2"/>
    <property type="match status" value="1"/>
</dbReference>
<proteinExistence type="predicted"/>
<feature type="coiled-coil region" evidence="6">
    <location>
        <begin position="470"/>
        <end position="504"/>
    </location>
</feature>
<dbReference type="GO" id="GO:0008270">
    <property type="term" value="F:zinc ion binding"/>
    <property type="evidence" value="ECO:0007669"/>
    <property type="project" value="UniProtKB-KW"/>
</dbReference>
<evidence type="ECO:0000259" key="8">
    <source>
        <dbReference type="PROSITE" id="PS50089"/>
    </source>
</evidence>
<evidence type="ECO:0000256" key="2">
    <source>
        <dbReference type="ARBA" id="ARBA00022771"/>
    </source>
</evidence>
<keyword evidence="11" id="KW-1185">Reference proteome</keyword>
<dbReference type="InterPro" id="IPR001650">
    <property type="entry name" value="Helicase_C-like"/>
</dbReference>
<evidence type="ECO:0000256" key="6">
    <source>
        <dbReference type="SAM" id="Coils"/>
    </source>
</evidence>
<dbReference type="GO" id="GO:0061630">
    <property type="term" value="F:ubiquitin protein ligase activity"/>
    <property type="evidence" value="ECO:0007669"/>
    <property type="project" value="TreeGrafter"/>
</dbReference>
<feature type="region of interest" description="Disordered" evidence="7">
    <location>
        <begin position="642"/>
        <end position="676"/>
    </location>
</feature>
<dbReference type="eggNOG" id="KOG0298">
    <property type="taxonomic scope" value="Eukaryota"/>
</dbReference>
<keyword evidence="3" id="KW-0378">Hydrolase</keyword>
<dbReference type="STRING" id="655863.F0XMB0"/>
<reference evidence="10 11" key="1">
    <citation type="journal article" date="2011" name="Proc. Natl. Acad. Sci. U.S.A.">
        <title>Genome and transcriptome analyses of the mountain pine beetle-fungal symbiont Grosmannia clavigera, a lodgepole pine pathogen.</title>
        <authorList>
            <person name="DiGuistini S."/>
            <person name="Wang Y."/>
            <person name="Liao N.Y."/>
            <person name="Taylor G."/>
            <person name="Tanguay P."/>
            <person name="Feau N."/>
            <person name="Henrissat B."/>
            <person name="Chan S.K."/>
            <person name="Hesse-Orce U."/>
            <person name="Alamouti S.M."/>
            <person name="Tsui C.K.M."/>
            <person name="Docking R.T."/>
            <person name="Levasseur A."/>
            <person name="Haridas S."/>
            <person name="Robertson G."/>
            <person name="Birol I."/>
            <person name="Holt R.A."/>
            <person name="Marra M.A."/>
            <person name="Hamelin R.C."/>
            <person name="Hirst M."/>
            <person name="Jones S.J.M."/>
            <person name="Bohlmann J."/>
            <person name="Breuil C."/>
        </authorList>
    </citation>
    <scope>NUCLEOTIDE SEQUENCE [LARGE SCALE GENOMIC DNA]</scope>
    <source>
        <strain evidence="11">kw1407 / UAMH 11150</strain>
    </source>
</reference>
<keyword evidence="2 5" id="KW-0863">Zinc-finger</keyword>
<dbReference type="InterPro" id="IPR049730">
    <property type="entry name" value="SNF2/RAD54-like_C"/>
</dbReference>
<evidence type="ECO:0000256" key="4">
    <source>
        <dbReference type="ARBA" id="ARBA00022833"/>
    </source>
</evidence>
<evidence type="ECO:0000313" key="11">
    <source>
        <dbReference type="Proteomes" id="UP000007796"/>
    </source>
</evidence>
<dbReference type="SUPFAM" id="SSF52540">
    <property type="entry name" value="P-loop containing nucleoside triphosphate hydrolases"/>
    <property type="match status" value="1"/>
</dbReference>
<dbReference type="InterPro" id="IPR059033">
    <property type="entry name" value="C144_05_dom"/>
</dbReference>
<feature type="domain" description="RING-type" evidence="8">
    <location>
        <begin position="580"/>
        <end position="618"/>
    </location>
</feature>
<feature type="domain" description="Helicase C-terminal" evidence="9">
    <location>
        <begin position="703"/>
        <end position="859"/>
    </location>
</feature>
<name>F0XMB0_GROCL</name>
<dbReference type="GeneID" id="25979357"/>
<dbReference type="OrthoDB" id="5330228at2759"/>
<dbReference type="CDD" id="cd18793">
    <property type="entry name" value="SF2_C_SNF"/>
    <property type="match status" value="1"/>
</dbReference>
<dbReference type="RefSeq" id="XP_014170516.1">
    <property type="nucleotide sequence ID" value="XM_014315041.1"/>
</dbReference>
<dbReference type="PANTHER" id="PTHR45865">
    <property type="entry name" value="E3 UBIQUITIN-PROTEIN LIGASE SHPRH FAMILY MEMBER"/>
    <property type="match status" value="1"/>
</dbReference>
<dbReference type="FunCoup" id="F0XMB0">
    <property type="interactions" value="200"/>
</dbReference>
<evidence type="ECO:0000259" key="9">
    <source>
        <dbReference type="PROSITE" id="PS51194"/>
    </source>
</evidence>
<dbReference type="SMART" id="SM00184">
    <property type="entry name" value="RING"/>
    <property type="match status" value="1"/>
</dbReference>
<dbReference type="GO" id="GO:0005634">
    <property type="term" value="C:nucleus"/>
    <property type="evidence" value="ECO:0007669"/>
    <property type="project" value="TreeGrafter"/>
</dbReference>
<dbReference type="Proteomes" id="UP000007796">
    <property type="component" value="Unassembled WGS sequence"/>
</dbReference>
<feature type="compositionally biased region" description="Basic and acidic residues" evidence="7">
    <location>
        <begin position="174"/>
        <end position="192"/>
    </location>
</feature>
<dbReference type="InterPro" id="IPR013083">
    <property type="entry name" value="Znf_RING/FYVE/PHD"/>
</dbReference>
<dbReference type="PROSITE" id="PS50089">
    <property type="entry name" value="ZF_RING_2"/>
    <property type="match status" value="1"/>
</dbReference>
<dbReference type="EMBL" id="GL629794">
    <property type="protein sequence ID" value="EFX01034.1"/>
    <property type="molecule type" value="Genomic_DNA"/>
</dbReference>
<dbReference type="HOGENOM" id="CLU_001592_0_0_1"/>
<dbReference type="InterPro" id="IPR052583">
    <property type="entry name" value="ATP-helicase/E3_Ub-Ligase"/>
</dbReference>
<evidence type="ECO:0000256" key="1">
    <source>
        <dbReference type="ARBA" id="ARBA00022723"/>
    </source>
</evidence>
<keyword evidence="4" id="KW-0862">Zinc</keyword>
<dbReference type="Pfam" id="PF00271">
    <property type="entry name" value="Helicase_C"/>
    <property type="match status" value="1"/>
</dbReference>
<keyword evidence="10" id="KW-0067">ATP-binding</keyword>
<dbReference type="GO" id="GO:0016787">
    <property type="term" value="F:hydrolase activity"/>
    <property type="evidence" value="ECO:0007669"/>
    <property type="project" value="UniProtKB-KW"/>
</dbReference>
<keyword evidence="10" id="KW-0547">Nucleotide-binding</keyword>
<evidence type="ECO:0000313" key="10">
    <source>
        <dbReference type="EMBL" id="EFX01034.1"/>
    </source>
</evidence>
<keyword evidence="6" id="KW-0175">Coiled coil</keyword>
<dbReference type="InterPro" id="IPR027417">
    <property type="entry name" value="P-loop_NTPase"/>
</dbReference>
<accession>F0XMB0</accession>
<dbReference type="Gene3D" id="3.40.50.300">
    <property type="entry name" value="P-loop containing nucleotide triphosphate hydrolases"/>
    <property type="match status" value="1"/>
</dbReference>
<feature type="compositionally biased region" description="Acidic residues" evidence="7">
    <location>
        <begin position="193"/>
        <end position="204"/>
    </location>
</feature>
<dbReference type="PROSITE" id="PS00518">
    <property type="entry name" value="ZF_RING_1"/>
    <property type="match status" value="1"/>
</dbReference>
<evidence type="ECO:0000256" key="7">
    <source>
        <dbReference type="SAM" id="MobiDB-lite"/>
    </source>
</evidence>
<dbReference type="GO" id="GO:0000209">
    <property type="term" value="P:protein polyubiquitination"/>
    <property type="evidence" value="ECO:0007669"/>
    <property type="project" value="TreeGrafter"/>
</dbReference>
<gene>
    <name evidence="10" type="ORF">CMQ_5976</name>
</gene>
<feature type="compositionally biased region" description="Basic and acidic residues" evidence="7">
    <location>
        <begin position="205"/>
        <end position="214"/>
    </location>
</feature>
<dbReference type="AlphaFoldDB" id="F0XMB0"/>